<protein>
    <submittedName>
        <fullName evidence="2">Voltage-dependent N-type calcium channel subunit alpha-1B</fullName>
    </submittedName>
</protein>
<reference evidence="2" key="1">
    <citation type="journal article" date="2014" name="PLoS ONE">
        <title>Transcriptome-Based Identification of ABC Transporters in the Western Tarnished Plant Bug Lygus hesperus.</title>
        <authorList>
            <person name="Hull J.J."/>
            <person name="Chaney K."/>
            <person name="Geib S.M."/>
            <person name="Fabrick J.A."/>
            <person name="Brent C.S."/>
            <person name="Walsh D."/>
            <person name="Lavine L.C."/>
        </authorList>
    </citation>
    <scope>NUCLEOTIDE SEQUENCE</scope>
</reference>
<dbReference type="AlphaFoldDB" id="A0A0A9YUS1"/>
<feature type="region of interest" description="Disordered" evidence="1">
    <location>
        <begin position="1"/>
        <end position="102"/>
    </location>
</feature>
<reference evidence="2" key="2">
    <citation type="submission" date="2014-07" db="EMBL/GenBank/DDBJ databases">
        <authorList>
            <person name="Hull J."/>
        </authorList>
    </citation>
    <scope>NUCLEOTIDE SEQUENCE</scope>
</reference>
<evidence type="ECO:0000313" key="2">
    <source>
        <dbReference type="EMBL" id="JAG34853.1"/>
    </source>
</evidence>
<organism evidence="2">
    <name type="scientific">Lygus hesperus</name>
    <name type="common">Western plant bug</name>
    <dbReference type="NCBI Taxonomy" id="30085"/>
    <lineage>
        <taxon>Eukaryota</taxon>
        <taxon>Metazoa</taxon>
        <taxon>Ecdysozoa</taxon>
        <taxon>Arthropoda</taxon>
        <taxon>Hexapoda</taxon>
        <taxon>Insecta</taxon>
        <taxon>Pterygota</taxon>
        <taxon>Neoptera</taxon>
        <taxon>Paraneoptera</taxon>
        <taxon>Hemiptera</taxon>
        <taxon>Heteroptera</taxon>
        <taxon>Panheteroptera</taxon>
        <taxon>Cimicomorpha</taxon>
        <taxon>Miridae</taxon>
        <taxon>Mirini</taxon>
        <taxon>Lygus</taxon>
    </lineage>
</organism>
<feature type="non-terminal residue" evidence="2">
    <location>
        <position position="102"/>
    </location>
</feature>
<dbReference type="EMBL" id="GBHO01008751">
    <property type="protein sequence ID" value="JAG34853.1"/>
    <property type="molecule type" value="Transcribed_RNA"/>
</dbReference>
<feature type="compositionally biased region" description="Basic and acidic residues" evidence="1">
    <location>
        <begin position="14"/>
        <end position="25"/>
    </location>
</feature>
<proteinExistence type="predicted"/>
<accession>A0A0A9YUS1</accession>
<gene>
    <name evidence="2" type="primary">CACNA1B_0</name>
    <name evidence="2" type="ORF">CM83_104422</name>
</gene>
<evidence type="ECO:0000256" key="1">
    <source>
        <dbReference type="SAM" id="MobiDB-lite"/>
    </source>
</evidence>
<name>A0A0A9YUS1_LYGHE</name>
<sequence length="102" mass="11273">RQGGEVNQSTTGMDQRRGGTPEQRPRPKVRRKRRRGGRQKGTQPTGGRPSETDKGQEAEGEPTGRRTGGHIKEPGNKVDPIYALKQGRKGRHSKALEEKLGH</sequence>
<feature type="compositionally biased region" description="Polar residues" evidence="1">
    <location>
        <begin position="1"/>
        <end position="13"/>
    </location>
</feature>
<feature type="non-terminal residue" evidence="2">
    <location>
        <position position="1"/>
    </location>
</feature>
<feature type="compositionally biased region" description="Basic residues" evidence="1">
    <location>
        <begin position="26"/>
        <end position="38"/>
    </location>
</feature>